<gene>
    <name evidence="1" type="ORF">QXL92_31750</name>
</gene>
<comment type="caution">
    <text evidence="1">The sequence shown here is derived from an EMBL/GenBank/DDBJ whole genome shotgun (WGS) entry which is preliminary data.</text>
</comment>
<dbReference type="Proteomes" id="UP001229081">
    <property type="component" value="Unassembled WGS sequence"/>
</dbReference>
<protein>
    <submittedName>
        <fullName evidence="1">Uncharacterized protein</fullName>
    </submittedName>
</protein>
<name>A0AAJ1W4D1_9MYCO</name>
<organism evidence="1 2">
    <name type="scientific">Mycobacterium paragordonae</name>
    <dbReference type="NCBI Taxonomy" id="1389713"/>
    <lineage>
        <taxon>Bacteria</taxon>
        <taxon>Bacillati</taxon>
        <taxon>Actinomycetota</taxon>
        <taxon>Actinomycetes</taxon>
        <taxon>Mycobacteriales</taxon>
        <taxon>Mycobacteriaceae</taxon>
        <taxon>Mycobacterium</taxon>
    </lineage>
</organism>
<evidence type="ECO:0000313" key="1">
    <source>
        <dbReference type="EMBL" id="MDP7739310.1"/>
    </source>
</evidence>
<dbReference type="EMBL" id="JAUFSA010000004">
    <property type="protein sequence ID" value="MDP7739310.1"/>
    <property type="molecule type" value="Genomic_DNA"/>
</dbReference>
<proteinExistence type="predicted"/>
<sequence length="40" mass="4630">MRLQQLRRRRPRMPPIAMGAAVTITRLPMPTVGGWRWPCA</sequence>
<evidence type="ECO:0000313" key="2">
    <source>
        <dbReference type="Proteomes" id="UP001229081"/>
    </source>
</evidence>
<dbReference type="AlphaFoldDB" id="A0AAJ1W4D1"/>
<reference evidence="1" key="1">
    <citation type="submission" date="2023-06" db="EMBL/GenBank/DDBJ databases">
        <title>Identification of two novel mycobacterium reveal diversities and complexities of Mycobacterium gordonae clade.</title>
        <authorList>
            <person name="Matsumoto Y."/>
            <person name="Nakamura S."/>
            <person name="Motooka D."/>
            <person name="Fukushima K."/>
        </authorList>
    </citation>
    <scope>NUCLEOTIDE SEQUENCE</scope>
    <source>
        <strain evidence="1">TY812</strain>
    </source>
</reference>
<accession>A0AAJ1W4D1</accession>
<dbReference type="RefSeq" id="WP_276322670.1">
    <property type="nucleotide sequence ID" value="NZ_JAUFSA010000004.1"/>
</dbReference>